<evidence type="ECO:0000256" key="8">
    <source>
        <dbReference type="SAM" id="Phobius"/>
    </source>
</evidence>
<evidence type="ECO:0000256" key="2">
    <source>
        <dbReference type="ARBA" id="ARBA00022475"/>
    </source>
</evidence>
<sequence>MNYNKTQQLLEKLFSNRSFILSIWFLLAVIATLKQLKAGEEHNNYLIFKYTFFHAKDHLNLYLKYPAEYGDMNHYGPLFSLVIAPFTLFPKYVGMFLWQIVNVVTLYYAISTLPLKNSKIVAVYWIITNELLSSLFSFQINPSITAIIILSYTMIERKNNFFAAFLIFLGTYIKLYGIVGLAFFFFVKNKPKFIAYCIFWAVLFFILPMFFFSPDYIIQCYKDWSVSLSAKQLENATLVSWQDVSIMGIFRRTLQDPSIPNWPFLLGGIILFCLPYVRLGQYKSNSFRMMYLASTLIFTVVFSNSSESQTYIIAFTGVAIWFMIQQRPLKTEIIGLFIFAILLTTMAPTDFIPKYIRDNYIMRYSLKALPCALIWLYLSYQMLVTDFKSKRIETELEI</sequence>
<keyword evidence="2" id="KW-1003">Cell membrane</keyword>
<keyword evidence="4 8" id="KW-0812">Transmembrane</keyword>
<keyword evidence="6 8" id="KW-0472">Membrane</keyword>
<evidence type="ECO:0000256" key="1">
    <source>
        <dbReference type="ARBA" id="ARBA00004651"/>
    </source>
</evidence>
<feature type="transmembrane region" description="Helical" evidence="8">
    <location>
        <begin position="262"/>
        <end position="279"/>
    </location>
</feature>
<evidence type="ECO:0000256" key="7">
    <source>
        <dbReference type="ARBA" id="ARBA00024033"/>
    </source>
</evidence>
<feature type="transmembrane region" description="Helical" evidence="8">
    <location>
        <begin position="18"/>
        <end position="36"/>
    </location>
</feature>
<feature type="transmembrane region" description="Helical" evidence="8">
    <location>
        <begin position="193"/>
        <end position="212"/>
    </location>
</feature>
<feature type="transmembrane region" description="Helical" evidence="8">
    <location>
        <begin position="364"/>
        <end position="383"/>
    </location>
</feature>
<evidence type="ECO:0000256" key="5">
    <source>
        <dbReference type="ARBA" id="ARBA00022989"/>
    </source>
</evidence>
<evidence type="ECO:0000256" key="4">
    <source>
        <dbReference type="ARBA" id="ARBA00022692"/>
    </source>
</evidence>
<name>A0A318UHP6_9SPHI</name>
<keyword evidence="3" id="KW-0808">Transferase</keyword>
<dbReference type="EMBL" id="QKLU01000002">
    <property type="protein sequence ID" value="PYF75944.1"/>
    <property type="molecule type" value="Genomic_DNA"/>
</dbReference>
<feature type="transmembrane region" description="Helical" evidence="8">
    <location>
        <begin position="333"/>
        <end position="352"/>
    </location>
</feature>
<dbReference type="InterPro" id="IPR018584">
    <property type="entry name" value="GT87"/>
</dbReference>
<reference evidence="9 10" key="1">
    <citation type="submission" date="2018-06" db="EMBL/GenBank/DDBJ databases">
        <title>Genomic Encyclopedia of Archaeal and Bacterial Type Strains, Phase II (KMG-II): from individual species to whole genera.</title>
        <authorList>
            <person name="Goeker M."/>
        </authorList>
    </citation>
    <scope>NUCLEOTIDE SEQUENCE [LARGE SCALE GENOMIC DNA]</scope>
    <source>
        <strain evidence="9 10">DSM 27372</strain>
    </source>
</reference>
<protein>
    <submittedName>
        <fullName evidence="9">Uncharacterized protein DUF2029</fullName>
    </submittedName>
</protein>
<comment type="subcellular location">
    <subcellularLocation>
        <location evidence="1">Cell membrane</location>
        <topology evidence="1">Multi-pass membrane protein</topology>
    </subcellularLocation>
</comment>
<keyword evidence="10" id="KW-1185">Reference proteome</keyword>
<dbReference type="GO" id="GO:0016758">
    <property type="term" value="F:hexosyltransferase activity"/>
    <property type="evidence" value="ECO:0007669"/>
    <property type="project" value="InterPro"/>
</dbReference>
<dbReference type="GO" id="GO:0005886">
    <property type="term" value="C:plasma membrane"/>
    <property type="evidence" value="ECO:0007669"/>
    <property type="project" value="UniProtKB-SubCell"/>
</dbReference>
<dbReference type="Proteomes" id="UP000248198">
    <property type="component" value="Unassembled WGS sequence"/>
</dbReference>
<comment type="similarity">
    <text evidence="7">Belongs to the glycosyltransferase 87 family.</text>
</comment>
<dbReference type="RefSeq" id="WP_110828641.1">
    <property type="nucleotide sequence ID" value="NZ_QKLU01000002.1"/>
</dbReference>
<feature type="transmembrane region" description="Helical" evidence="8">
    <location>
        <begin position="131"/>
        <end position="155"/>
    </location>
</feature>
<dbReference type="OrthoDB" id="1070018at2"/>
<organism evidence="9 10">
    <name type="scientific">Pedobacter nutrimenti</name>
    <dbReference type="NCBI Taxonomy" id="1241337"/>
    <lineage>
        <taxon>Bacteria</taxon>
        <taxon>Pseudomonadati</taxon>
        <taxon>Bacteroidota</taxon>
        <taxon>Sphingobacteriia</taxon>
        <taxon>Sphingobacteriales</taxon>
        <taxon>Sphingobacteriaceae</taxon>
        <taxon>Pedobacter</taxon>
    </lineage>
</organism>
<gene>
    <name evidence="9" type="ORF">B0O44_102500</name>
</gene>
<feature type="transmembrane region" description="Helical" evidence="8">
    <location>
        <begin position="308"/>
        <end position="324"/>
    </location>
</feature>
<evidence type="ECO:0000256" key="3">
    <source>
        <dbReference type="ARBA" id="ARBA00022679"/>
    </source>
</evidence>
<evidence type="ECO:0000313" key="10">
    <source>
        <dbReference type="Proteomes" id="UP000248198"/>
    </source>
</evidence>
<proteinExistence type="inferred from homology"/>
<keyword evidence="5 8" id="KW-1133">Transmembrane helix</keyword>
<evidence type="ECO:0000256" key="6">
    <source>
        <dbReference type="ARBA" id="ARBA00023136"/>
    </source>
</evidence>
<accession>A0A318UHP6</accession>
<evidence type="ECO:0000313" key="9">
    <source>
        <dbReference type="EMBL" id="PYF75944.1"/>
    </source>
</evidence>
<comment type="caution">
    <text evidence="9">The sequence shown here is derived from an EMBL/GenBank/DDBJ whole genome shotgun (WGS) entry which is preliminary data.</text>
</comment>
<dbReference type="AlphaFoldDB" id="A0A318UHP6"/>
<dbReference type="Pfam" id="PF09594">
    <property type="entry name" value="GT87"/>
    <property type="match status" value="1"/>
</dbReference>
<feature type="transmembrane region" description="Helical" evidence="8">
    <location>
        <begin position="92"/>
        <end position="110"/>
    </location>
</feature>
<feature type="transmembrane region" description="Helical" evidence="8">
    <location>
        <begin position="161"/>
        <end position="186"/>
    </location>
</feature>